<dbReference type="KEGG" id="rme:Rmet_6242"/>
<sequence>MLLRDYKMTKPFTLFNAAALGKSQPIVDVGEPEPVVGIATDDYIIALANLTNIVVSLQRMKVGNNPWTAFTPMAPIGRTCSYGDPKKCADEGKYQKVTVIGCGGASFSIELRNHDGEGAVWDGLYADCQYGGGVLFLVP</sequence>
<reference evidence="2" key="1">
    <citation type="journal article" date="2010" name="PLoS ONE">
        <title>The complete genome sequence of Cupriavidus metallidurans strain CH34, a master survivalist in harsh and anthropogenic environments.</title>
        <authorList>
            <person name="Janssen P.J."/>
            <person name="Van Houdt R."/>
            <person name="Moors H."/>
            <person name="Monsieurs P."/>
            <person name="Morin N."/>
            <person name="Michaux A."/>
            <person name="Benotmane M.A."/>
            <person name="Leys N."/>
            <person name="Vallaeys T."/>
            <person name="Lapidus A."/>
            <person name="Monchy S."/>
            <person name="Medigue C."/>
            <person name="Taghavi S."/>
            <person name="McCorkle S."/>
            <person name="Dunn J."/>
            <person name="van der Lelie D."/>
            <person name="Mergeay M."/>
        </authorList>
    </citation>
    <scope>NUCLEOTIDE SEQUENCE [LARGE SCALE GENOMIC DNA]</scope>
    <source>
        <strain evidence="2">ATCC 43123 / DSM 2839 / NBRC 102507 / CH34</strain>
    </source>
</reference>
<gene>
    <name evidence="1" type="ordered locus">Rmet_6242</name>
</gene>
<evidence type="ECO:0000313" key="1">
    <source>
        <dbReference type="EMBL" id="ABF13101.1"/>
    </source>
</evidence>
<keyword evidence="2" id="KW-1185">Reference proteome</keyword>
<dbReference type="HOGENOM" id="CLU_1843478_0_0_4"/>
<name>Q1L9S5_CUPMC</name>
<dbReference type="RefSeq" id="WP_011514888.1">
    <property type="nucleotide sequence ID" value="NC_006525.1"/>
</dbReference>
<keyword evidence="1" id="KW-0614">Plasmid</keyword>
<evidence type="ECO:0000313" key="2">
    <source>
        <dbReference type="Proteomes" id="UP000002429"/>
    </source>
</evidence>
<organism evidence="1 2">
    <name type="scientific">Cupriavidus metallidurans (strain ATCC 43123 / DSM 2839 / NBRC 102507 / CH34)</name>
    <name type="common">Ralstonia metallidurans</name>
    <dbReference type="NCBI Taxonomy" id="266264"/>
    <lineage>
        <taxon>Bacteria</taxon>
        <taxon>Pseudomonadati</taxon>
        <taxon>Pseudomonadota</taxon>
        <taxon>Betaproteobacteria</taxon>
        <taxon>Burkholderiales</taxon>
        <taxon>Burkholderiaceae</taxon>
        <taxon>Cupriavidus</taxon>
    </lineage>
</organism>
<dbReference type="AlphaFoldDB" id="Q1L9S5"/>
<dbReference type="EMBL" id="CP000355">
    <property type="protein sequence ID" value="ABF13101.1"/>
    <property type="molecule type" value="Genomic_DNA"/>
</dbReference>
<protein>
    <submittedName>
        <fullName evidence="1">Uncharacterized protein</fullName>
    </submittedName>
</protein>
<dbReference type="Proteomes" id="UP000002429">
    <property type="component" value="Plasmid pMOL28"/>
</dbReference>
<accession>Q1L9S5</accession>
<proteinExistence type="predicted"/>
<geneLocation type="plasmid" evidence="1 2">
    <name>pMOL28</name>
</geneLocation>